<gene>
    <name evidence="1" type="ORF">FRX31_010844</name>
</gene>
<evidence type="ECO:0000313" key="2">
    <source>
        <dbReference type="Proteomes" id="UP000554482"/>
    </source>
</evidence>
<organism evidence="1 2">
    <name type="scientific">Thalictrum thalictroides</name>
    <name type="common">Rue-anemone</name>
    <name type="synonym">Anemone thalictroides</name>
    <dbReference type="NCBI Taxonomy" id="46969"/>
    <lineage>
        <taxon>Eukaryota</taxon>
        <taxon>Viridiplantae</taxon>
        <taxon>Streptophyta</taxon>
        <taxon>Embryophyta</taxon>
        <taxon>Tracheophyta</taxon>
        <taxon>Spermatophyta</taxon>
        <taxon>Magnoliopsida</taxon>
        <taxon>Ranunculales</taxon>
        <taxon>Ranunculaceae</taxon>
        <taxon>Thalictroideae</taxon>
        <taxon>Thalictrum</taxon>
    </lineage>
</organism>
<sequence length="119" mass="13578">MDNQVQDLTISITNCLTLPTQPMQIPTDILQANSTLWNDTVIMSLLHGDHLNPNLVMRSLKAKWRVMDSSDIVRAIPNRFVCRFDNTTNKGRIEENQPWVTLGCVIIWNHSLLISKLPP</sequence>
<proteinExistence type="predicted"/>
<dbReference type="EMBL" id="JABWDY010011760">
    <property type="protein sequence ID" value="KAF5199569.1"/>
    <property type="molecule type" value="Genomic_DNA"/>
</dbReference>
<accession>A0A7J6WQD2</accession>
<name>A0A7J6WQD2_THATH</name>
<dbReference type="AlphaFoldDB" id="A0A7J6WQD2"/>
<keyword evidence="2" id="KW-1185">Reference proteome</keyword>
<dbReference type="Proteomes" id="UP000554482">
    <property type="component" value="Unassembled WGS sequence"/>
</dbReference>
<evidence type="ECO:0008006" key="3">
    <source>
        <dbReference type="Google" id="ProtNLM"/>
    </source>
</evidence>
<comment type="caution">
    <text evidence="1">The sequence shown here is derived from an EMBL/GenBank/DDBJ whole genome shotgun (WGS) entry which is preliminary data.</text>
</comment>
<protein>
    <recommendedName>
        <fullName evidence="3">DUF4283 domain-containing protein</fullName>
    </recommendedName>
</protein>
<evidence type="ECO:0000313" key="1">
    <source>
        <dbReference type="EMBL" id="KAF5199569.1"/>
    </source>
</evidence>
<reference evidence="1 2" key="1">
    <citation type="submission" date="2020-06" db="EMBL/GenBank/DDBJ databases">
        <title>Transcriptomic and genomic resources for Thalictrum thalictroides and T. hernandezii: Facilitating candidate gene discovery in an emerging model plant lineage.</title>
        <authorList>
            <person name="Arias T."/>
            <person name="Riano-Pachon D.M."/>
            <person name="Di Stilio V.S."/>
        </authorList>
    </citation>
    <scope>NUCLEOTIDE SEQUENCE [LARGE SCALE GENOMIC DNA]</scope>
    <source>
        <strain evidence="2">cv. WT478/WT964</strain>
        <tissue evidence="1">Leaves</tissue>
    </source>
</reference>